<keyword evidence="2" id="KW-1185">Reference proteome</keyword>
<name>D3DFP4_HYDTT</name>
<accession>D3DFP4</accession>
<dbReference type="OrthoDB" id="9928470at2"/>
<evidence type="ECO:0000313" key="2">
    <source>
        <dbReference type="Proteomes" id="UP000002574"/>
    </source>
</evidence>
<dbReference type="KEGG" id="hth:HTH_0179"/>
<dbReference type="KEGG" id="hte:Hydth_0180"/>
<dbReference type="EMBL" id="AP011112">
    <property type="protein sequence ID" value="BAI68646.1"/>
    <property type="molecule type" value="Genomic_DNA"/>
</dbReference>
<sequence>MRDIPLRMLIERLEELITAQQKLASLMLLTEDKKAKLSVSTAIDMLYTHMEMLDITLEIINALQDTSDDYTREYATMITAEALSWTGFMLPYIEASSPIFIEHIKVESQPIISRIKSVVSLMERLGSEMDVFSSEEIIRTIDMVSRAIKYQLFMAKKSYETMA</sequence>
<proteinExistence type="predicted"/>
<evidence type="ECO:0000313" key="1">
    <source>
        <dbReference type="EMBL" id="BAI68646.1"/>
    </source>
</evidence>
<dbReference type="AlphaFoldDB" id="D3DFP4"/>
<dbReference type="STRING" id="608538.HTH_0179"/>
<gene>
    <name evidence="1" type="ordered locus">HTH_0179</name>
</gene>
<dbReference type="RefSeq" id="WP_012962829.1">
    <property type="nucleotide sequence ID" value="NC_013799.1"/>
</dbReference>
<dbReference type="Proteomes" id="UP000002574">
    <property type="component" value="Chromosome"/>
</dbReference>
<reference evidence="1 2" key="1">
    <citation type="journal article" date="2010" name="J. Bacteriol.">
        <title>Complete genome sequence of the thermophilic, obligately chemolithoautotrophic hydrogen-oxidizing bacterium Hydrogenobacter thermophilus TK-6.</title>
        <authorList>
            <person name="Arai H."/>
            <person name="Kanbe H."/>
            <person name="Ishii M."/>
            <person name="Igarashi Y."/>
        </authorList>
    </citation>
    <scope>NUCLEOTIDE SEQUENCE [LARGE SCALE GENOMIC DNA]</scope>
    <source>
        <strain evidence="2">DSM 6534 / IAM 12695 / TK-6 [Tokyo]</strain>
    </source>
</reference>
<protein>
    <submittedName>
        <fullName evidence="1">Uncharacterized protein</fullName>
    </submittedName>
</protein>
<organism evidence="1 2">
    <name type="scientific">Hydrogenobacter thermophilus (strain DSM 6534 / IAM 12695 / TK-6)</name>
    <dbReference type="NCBI Taxonomy" id="608538"/>
    <lineage>
        <taxon>Bacteria</taxon>
        <taxon>Pseudomonadati</taxon>
        <taxon>Aquificota</taxon>
        <taxon>Aquificia</taxon>
        <taxon>Aquificales</taxon>
        <taxon>Aquificaceae</taxon>
        <taxon>Hydrogenobacter</taxon>
    </lineage>
</organism>